<accession>A0A1I5VX36</accession>
<evidence type="ECO:0000256" key="15">
    <source>
        <dbReference type="RuleBase" id="RU364045"/>
    </source>
</evidence>
<dbReference type="InterPro" id="IPR006805">
    <property type="entry name" value="Anth_synth_I_N"/>
</dbReference>
<organism evidence="18 19">
    <name type="scientific">Priestia endophytica DSM 13796</name>
    <dbReference type="NCBI Taxonomy" id="1121089"/>
    <lineage>
        <taxon>Bacteria</taxon>
        <taxon>Bacillati</taxon>
        <taxon>Bacillota</taxon>
        <taxon>Bacilli</taxon>
        <taxon>Bacillales</taxon>
        <taxon>Bacillaceae</taxon>
        <taxon>Priestia</taxon>
    </lineage>
</organism>
<keyword evidence="7 15" id="KW-0028">Amino-acid biosynthesis</keyword>
<dbReference type="RefSeq" id="WP_061801822.1">
    <property type="nucleotide sequence ID" value="NZ_FOXX01000001.1"/>
</dbReference>
<comment type="catalytic activity">
    <reaction evidence="14 15">
        <text>chorismate + L-glutamine = anthranilate + pyruvate + L-glutamate + H(+)</text>
        <dbReference type="Rhea" id="RHEA:21732"/>
        <dbReference type="ChEBI" id="CHEBI:15361"/>
        <dbReference type="ChEBI" id="CHEBI:15378"/>
        <dbReference type="ChEBI" id="CHEBI:16567"/>
        <dbReference type="ChEBI" id="CHEBI:29748"/>
        <dbReference type="ChEBI" id="CHEBI:29985"/>
        <dbReference type="ChEBI" id="CHEBI:58359"/>
        <dbReference type="EC" id="4.1.3.27"/>
    </reaction>
</comment>
<dbReference type="PANTHER" id="PTHR11236:SF48">
    <property type="entry name" value="ISOCHORISMATE SYNTHASE MENF"/>
    <property type="match status" value="1"/>
</dbReference>
<evidence type="ECO:0000256" key="8">
    <source>
        <dbReference type="ARBA" id="ARBA00022723"/>
    </source>
</evidence>
<comment type="pathway">
    <text evidence="2 15">Amino-acid biosynthesis; L-tryptophan biosynthesis; L-tryptophan from chorismate: step 1/5.</text>
</comment>
<evidence type="ECO:0000256" key="5">
    <source>
        <dbReference type="ARBA" id="ARBA00012266"/>
    </source>
</evidence>
<keyword evidence="12 15" id="KW-0456">Lyase</keyword>
<evidence type="ECO:0000256" key="11">
    <source>
        <dbReference type="ARBA" id="ARBA00023141"/>
    </source>
</evidence>
<dbReference type="PANTHER" id="PTHR11236">
    <property type="entry name" value="AMINOBENZOATE/ANTHRANILATE SYNTHASE"/>
    <property type="match status" value="1"/>
</dbReference>
<evidence type="ECO:0000256" key="6">
    <source>
        <dbReference type="ARBA" id="ARBA00020653"/>
    </source>
</evidence>
<dbReference type="NCBIfam" id="TIGR00564">
    <property type="entry name" value="trpE_most"/>
    <property type="match status" value="1"/>
</dbReference>
<dbReference type="Pfam" id="PF00425">
    <property type="entry name" value="Chorismate_bind"/>
    <property type="match status" value="1"/>
</dbReference>
<comment type="function">
    <text evidence="13 15">Part of a heterotetrameric complex that catalyzes the two-step biosynthesis of anthranilate, an intermediate in the biosynthesis of L-tryptophan. In the first step, the glutamine-binding beta subunit (TrpG) of anthranilate synthase (AS) provides the glutamine amidotransferase activity which generates ammonia as a substrate that, along with chorismate, is used in the second step, catalyzed by the large alpha subunit of AS (TrpE) to produce anthranilate. In the absence of TrpG, TrpE can synthesize anthranilate directly from chorismate and high concentrations of ammonia.</text>
</comment>
<keyword evidence="8 15" id="KW-0479">Metal-binding</keyword>
<gene>
    <name evidence="15" type="primary">trpE</name>
    <name evidence="18" type="ORF">SAMN02745910_00298</name>
</gene>
<dbReference type="InterPro" id="IPR005256">
    <property type="entry name" value="Anth_synth_I_PabB"/>
</dbReference>
<feature type="domain" description="Anthranilate synthase component I N-terminal" evidence="17">
    <location>
        <begin position="27"/>
        <end position="166"/>
    </location>
</feature>
<comment type="similarity">
    <text evidence="3 15">Belongs to the anthranilate synthase component I family.</text>
</comment>
<evidence type="ECO:0000256" key="10">
    <source>
        <dbReference type="ARBA" id="ARBA00022842"/>
    </source>
</evidence>
<protein>
    <recommendedName>
        <fullName evidence="6 15">Anthranilate synthase component 1</fullName>
        <ecNumber evidence="5 15">4.1.3.27</ecNumber>
    </recommendedName>
</protein>
<comment type="subunit">
    <text evidence="4 15">Heterotetramer consisting of two non-identical subunits: a beta subunit (TrpG) and a large alpha subunit (TrpE).</text>
</comment>
<reference evidence="18 19" key="1">
    <citation type="submission" date="2016-10" db="EMBL/GenBank/DDBJ databases">
        <authorList>
            <person name="Varghese N."/>
            <person name="Submissions S."/>
        </authorList>
    </citation>
    <scope>NUCLEOTIDE SEQUENCE [LARGE SCALE GENOMIC DNA]</scope>
    <source>
        <strain evidence="18 19">DSM 13796</strain>
    </source>
</reference>
<evidence type="ECO:0000259" key="17">
    <source>
        <dbReference type="Pfam" id="PF04715"/>
    </source>
</evidence>
<feature type="domain" description="Chorismate-utilising enzyme C-terminal" evidence="16">
    <location>
        <begin position="229"/>
        <end position="482"/>
    </location>
</feature>
<dbReference type="InterPro" id="IPR005801">
    <property type="entry name" value="ADC_synthase"/>
</dbReference>
<evidence type="ECO:0000256" key="14">
    <source>
        <dbReference type="ARBA" id="ARBA00047683"/>
    </source>
</evidence>
<dbReference type="GeneID" id="93709072"/>
<dbReference type="PRINTS" id="PR00095">
    <property type="entry name" value="ANTSNTHASEI"/>
</dbReference>
<dbReference type="InterPro" id="IPR015890">
    <property type="entry name" value="Chorismate_C"/>
</dbReference>
<name>A0A1I5VX36_9BACI</name>
<dbReference type="SUPFAM" id="SSF56322">
    <property type="entry name" value="ADC synthase"/>
    <property type="match status" value="1"/>
</dbReference>
<evidence type="ECO:0000259" key="16">
    <source>
        <dbReference type="Pfam" id="PF00425"/>
    </source>
</evidence>
<keyword evidence="10 15" id="KW-0460">Magnesium</keyword>
<proteinExistence type="inferred from homology"/>
<keyword evidence="19" id="KW-1185">Reference proteome</keyword>
<evidence type="ECO:0000256" key="9">
    <source>
        <dbReference type="ARBA" id="ARBA00022822"/>
    </source>
</evidence>
<evidence type="ECO:0000256" key="4">
    <source>
        <dbReference type="ARBA" id="ARBA00011575"/>
    </source>
</evidence>
<evidence type="ECO:0000313" key="18">
    <source>
        <dbReference type="EMBL" id="SFQ12010.1"/>
    </source>
</evidence>
<comment type="cofactor">
    <cofactor evidence="1 15">
        <name>Mg(2+)</name>
        <dbReference type="ChEBI" id="CHEBI:18420"/>
    </cofactor>
</comment>
<evidence type="ECO:0000313" key="19">
    <source>
        <dbReference type="Proteomes" id="UP000182762"/>
    </source>
</evidence>
<dbReference type="Pfam" id="PF04715">
    <property type="entry name" value="Anth_synt_I_N"/>
    <property type="match status" value="1"/>
</dbReference>
<dbReference type="Gene3D" id="3.60.120.10">
    <property type="entry name" value="Anthranilate synthase"/>
    <property type="match status" value="1"/>
</dbReference>
<dbReference type="EMBL" id="FOXX01000001">
    <property type="protein sequence ID" value="SFQ12010.1"/>
    <property type="molecule type" value="Genomic_DNA"/>
</dbReference>
<evidence type="ECO:0000256" key="12">
    <source>
        <dbReference type="ARBA" id="ARBA00023239"/>
    </source>
</evidence>
<evidence type="ECO:0000256" key="2">
    <source>
        <dbReference type="ARBA" id="ARBA00004873"/>
    </source>
</evidence>
<dbReference type="InterPro" id="IPR019999">
    <property type="entry name" value="Anth_synth_I-like"/>
</dbReference>
<evidence type="ECO:0000256" key="7">
    <source>
        <dbReference type="ARBA" id="ARBA00022605"/>
    </source>
</evidence>
<evidence type="ECO:0000256" key="3">
    <source>
        <dbReference type="ARBA" id="ARBA00009562"/>
    </source>
</evidence>
<keyword evidence="9 15" id="KW-0822">Tryptophan biosynthesis</keyword>
<keyword evidence="11 15" id="KW-0057">Aromatic amino acid biosynthesis</keyword>
<evidence type="ECO:0000256" key="13">
    <source>
        <dbReference type="ARBA" id="ARBA00025634"/>
    </source>
</evidence>
<dbReference type="Proteomes" id="UP000182762">
    <property type="component" value="Unassembled WGS sequence"/>
</dbReference>
<dbReference type="EC" id="4.1.3.27" evidence="5 15"/>
<evidence type="ECO:0000256" key="1">
    <source>
        <dbReference type="ARBA" id="ARBA00001946"/>
    </source>
</evidence>
<sequence>MNTNFTSFLQASLNYRTIPITKTFLMDNVMPVDLFQCLGEEAIYLLESSDESSPWANYSFIGLNPFLYLKEQNGTFFLERSDGTKLNSSTCLNEAFELAKEYVKAKIPDMLLPFKGGAVGFLSYDSLSLFEKVPVHKENDLGMPAVHFSFCETIAAYDHKNKKMTLIHYLQTHEERDEEKLKEVYDNGEAKIRFYVEKLKKDCRAAEPIIFSAERKEVDFSSVESSYTKEKFVEDVEKLKEYIRSGDIFQGVLSQRFKLKTALSGLEIYRILRLVNPSPYLFYIKLEDAEIIGSSPERLIQVVNGHLEIHPIAGTRRRGRTEEEEEKLKNEMLQDEKERAEHYMLVDLARNDIGRVACYGSVQTPVLMEVVTFSHVMHMISKVTGELDRKYSPIQALLAAFPAGTVSGAPKVRAMQILNEMEPVARNVYAGTVAYIDFDGNIDSCIAIRTIVLKDENAYVQAGAGVVYDSVPELEYKETKNKASALIHTINVAEEIYGKEGAKLHV</sequence>
<comment type="caution">
    <text evidence="18">The sequence shown here is derived from an EMBL/GenBank/DDBJ whole genome shotgun (WGS) entry which is preliminary data.</text>
</comment>